<dbReference type="InterPro" id="IPR050807">
    <property type="entry name" value="TransReg_Diox_bact_type"/>
</dbReference>
<dbReference type="eggNOG" id="COG1813">
    <property type="taxonomic scope" value="Bacteria"/>
</dbReference>
<dbReference type="InterPro" id="IPR011051">
    <property type="entry name" value="RmlC_Cupin_sf"/>
</dbReference>
<dbReference type="AlphaFoldDB" id="A1AL86"/>
<dbReference type="Proteomes" id="UP000006732">
    <property type="component" value="Chromosome"/>
</dbReference>
<dbReference type="Pfam" id="PF01381">
    <property type="entry name" value="HTH_3"/>
    <property type="match status" value="1"/>
</dbReference>
<proteinExistence type="predicted"/>
<dbReference type="EMBL" id="CP000482">
    <property type="protein sequence ID" value="ABK98106.1"/>
    <property type="molecule type" value="Genomic_DNA"/>
</dbReference>
<organism evidence="3 4">
    <name type="scientific">Pelobacter propionicus (strain DSM 2379 / NBRC 103807 / OttBd1)</name>
    <dbReference type="NCBI Taxonomy" id="338966"/>
    <lineage>
        <taxon>Bacteria</taxon>
        <taxon>Pseudomonadati</taxon>
        <taxon>Thermodesulfobacteriota</taxon>
        <taxon>Desulfuromonadia</taxon>
        <taxon>Desulfuromonadales</taxon>
        <taxon>Desulfuromonadaceae</taxon>
        <taxon>Pelobacter</taxon>
    </lineage>
</organism>
<dbReference type="GO" id="GO:0005829">
    <property type="term" value="C:cytosol"/>
    <property type="evidence" value="ECO:0007669"/>
    <property type="project" value="TreeGrafter"/>
</dbReference>
<evidence type="ECO:0000313" key="3">
    <source>
        <dbReference type="EMBL" id="ABK98106.1"/>
    </source>
</evidence>
<dbReference type="Pfam" id="PF07883">
    <property type="entry name" value="Cupin_2"/>
    <property type="match status" value="1"/>
</dbReference>
<dbReference type="RefSeq" id="WP_011734420.1">
    <property type="nucleotide sequence ID" value="NC_008609.1"/>
</dbReference>
<dbReference type="GO" id="GO:0003700">
    <property type="term" value="F:DNA-binding transcription factor activity"/>
    <property type="evidence" value="ECO:0007669"/>
    <property type="project" value="TreeGrafter"/>
</dbReference>
<dbReference type="HOGENOM" id="CLU_085376_3_2_7"/>
<gene>
    <name evidence="3" type="ordered locus">Ppro_0474</name>
</gene>
<dbReference type="GO" id="GO:0003677">
    <property type="term" value="F:DNA binding"/>
    <property type="evidence" value="ECO:0007669"/>
    <property type="project" value="UniProtKB-KW"/>
</dbReference>
<evidence type="ECO:0000259" key="2">
    <source>
        <dbReference type="PROSITE" id="PS50943"/>
    </source>
</evidence>
<dbReference type="InterPro" id="IPR010982">
    <property type="entry name" value="Lambda_DNA-bd_dom_sf"/>
</dbReference>
<dbReference type="eggNOG" id="COG3837">
    <property type="taxonomic scope" value="Bacteria"/>
</dbReference>
<keyword evidence="4" id="KW-1185">Reference proteome</keyword>
<accession>A1AL86</accession>
<dbReference type="PANTHER" id="PTHR46797:SF19">
    <property type="entry name" value="BLL2473 PROTEIN"/>
    <property type="match status" value="1"/>
</dbReference>
<dbReference type="SUPFAM" id="SSF47413">
    <property type="entry name" value="lambda repressor-like DNA-binding domains"/>
    <property type="match status" value="1"/>
</dbReference>
<dbReference type="Gene3D" id="1.10.260.40">
    <property type="entry name" value="lambda repressor-like DNA-binding domains"/>
    <property type="match status" value="1"/>
</dbReference>
<name>A1AL86_PELPD</name>
<dbReference type="PANTHER" id="PTHR46797">
    <property type="entry name" value="HTH-TYPE TRANSCRIPTIONAL REGULATOR"/>
    <property type="match status" value="1"/>
</dbReference>
<evidence type="ECO:0000256" key="1">
    <source>
        <dbReference type="ARBA" id="ARBA00023125"/>
    </source>
</evidence>
<dbReference type="SUPFAM" id="SSF51182">
    <property type="entry name" value="RmlC-like cupins"/>
    <property type="match status" value="1"/>
</dbReference>
<dbReference type="KEGG" id="ppd:Ppro_0474"/>
<dbReference type="STRING" id="338966.Ppro_0474"/>
<dbReference type="CDD" id="cd02209">
    <property type="entry name" value="cupin_XRE_C"/>
    <property type="match status" value="1"/>
</dbReference>
<protein>
    <submittedName>
        <fullName evidence="3">Transcriptional regulator, MerR family</fullName>
    </submittedName>
</protein>
<keyword evidence="1" id="KW-0238">DNA-binding</keyword>
<dbReference type="CDD" id="cd00093">
    <property type="entry name" value="HTH_XRE"/>
    <property type="match status" value="1"/>
</dbReference>
<dbReference type="PROSITE" id="PS50943">
    <property type="entry name" value="HTH_CROC1"/>
    <property type="match status" value="1"/>
</dbReference>
<evidence type="ECO:0000313" key="4">
    <source>
        <dbReference type="Proteomes" id="UP000006732"/>
    </source>
</evidence>
<dbReference type="InterPro" id="IPR001387">
    <property type="entry name" value="Cro/C1-type_HTH"/>
</dbReference>
<dbReference type="SMART" id="SM00530">
    <property type="entry name" value="HTH_XRE"/>
    <property type="match status" value="1"/>
</dbReference>
<dbReference type="InterPro" id="IPR014710">
    <property type="entry name" value="RmlC-like_jellyroll"/>
</dbReference>
<dbReference type="InterPro" id="IPR013096">
    <property type="entry name" value="Cupin_2"/>
</dbReference>
<feature type="domain" description="HTH cro/C1-type" evidence="2">
    <location>
        <begin position="11"/>
        <end position="65"/>
    </location>
</feature>
<dbReference type="OrthoDB" id="5343295at2"/>
<dbReference type="Gene3D" id="2.60.120.10">
    <property type="entry name" value="Jelly Rolls"/>
    <property type="match status" value="1"/>
</dbReference>
<sequence>MTDRNRIGDKITTIRESLGLTREQLAERCDCSETVIAGLEQGELAPSLTPLIKITRTLGVRLGTLLDDDTMLGPVVTRSGENNGISRVKSLEIASNAGALDFFSLAANKTARHMEPFIINVKPACKGGAPLSSHEGEEFIYILDGTVEVEYGKDLYQLEPGDSIYYDSIVPHQLRSRGSDSARILAVVYAPF</sequence>
<reference evidence="3 4" key="1">
    <citation type="submission" date="2006-10" db="EMBL/GenBank/DDBJ databases">
        <title>Complete sequence of chromosome of Pelobacter propionicus DSM 2379.</title>
        <authorList>
            <consortium name="US DOE Joint Genome Institute"/>
            <person name="Copeland A."/>
            <person name="Lucas S."/>
            <person name="Lapidus A."/>
            <person name="Barry K."/>
            <person name="Detter J.C."/>
            <person name="Glavina del Rio T."/>
            <person name="Hammon N."/>
            <person name="Israni S."/>
            <person name="Dalin E."/>
            <person name="Tice H."/>
            <person name="Pitluck S."/>
            <person name="Saunders E."/>
            <person name="Brettin T."/>
            <person name="Bruce D."/>
            <person name="Han C."/>
            <person name="Tapia R."/>
            <person name="Schmutz J."/>
            <person name="Larimer F."/>
            <person name="Land M."/>
            <person name="Hauser L."/>
            <person name="Kyrpides N."/>
            <person name="Kim E."/>
            <person name="Lovley D."/>
            <person name="Richardson P."/>
        </authorList>
    </citation>
    <scope>NUCLEOTIDE SEQUENCE [LARGE SCALE GENOMIC DNA]</scope>
    <source>
        <strain evidence="4">DSM 2379 / NBRC 103807 / OttBd1</strain>
    </source>
</reference>